<organism evidence="2 3">
    <name type="scientific">Fistulifera solaris</name>
    <name type="common">Oleaginous diatom</name>
    <dbReference type="NCBI Taxonomy" id="1519565"/>
    <lineage>
        <taxon>Eukaryota</taxon>
        <taxon>Sar</taxon>
        <taxon>Stramenopiles</taxon>
        <taxon>Ochrophyta</taxon>
        <taxon>Bacillariophyta</taxon>
        <taxon>Bacillariophyceae</taxon>
        <taxon>Bacillariophycidae</taxon>
        <taxon>Naviculales</taxon>
        <taxon>Naviculaceae</taxon>
        <taxon>Fistulifera</taxon>
    </lineage>
</organism>
<feature type="compositionally biased region" description="Polar residues" evidence="1">
    <location>
        <begin position="243"/>
        <end position="253"/>
    </location>
</feature>
<evidence type="ECO:0000313" key="3">
    <source>
        <dbReference type="Proteomes" id="UP000198406"/>
    </source>
</evidence>
<proteinExistence type="predicted"/>
<keyword evidence="3" id="KW-1185">Reference proteome</keyword>
<feature type="compositionally biased region" description="Polar residues" evidence="1">
    <location>
        <begin position="343"/>
        <end position="357"/>
    </location>
</feature>
<sequence length="830" mass="91739">MSHADVIISGSGHDPYELSYQASSLDKTGRIISKEKKRAIREKEGYCLTCPGTPSKLFEIKKSRLNPLWIQKKPQTIEGQSLNGWCVKCNPALNRDHNKRELTRKDALQKESDHSGRSGKSEVSNWSGKSDASTRSFASTTSAASFASPSKNFITVQAPPAAGRTVDRAVSESCISPRTAEARQDSFHSASKGMPRREYTASGHIRSPHGGIPRQIVRSPVQGRQSSLASQEVEGSNRDTVMERQSSLRNFNSGRPGRLSATDRELSFRSIGSLGSCHSFQQDSFKDRYSSQNSLGARQSSHRSFQVDGHSSFRSVDSADSFSGHPSFKVDSQASLEEVSNHNMNRRNLSLNQTDPTDNSDDGCRRPVRGRRFPTRKSLEDSFSSELTELPSTSEESHIQIRNPVSVPTRRRATRNPSVVKRPEVSRHLSIRTNSTGSMGSFESDEEYIRQSTSPSLDNASLGNVENLLADMIDVQDPELIIDVLIESMDSHVTVQDIQCLCIGRIAELSADTSVDCTRLFTANGHKSITAAMNNFPNTLCVQERSLEALANLALRENTRAMLLQEGACTLIDSALHRYLAEEKMVAFAIKALRALSCDREGAKRMDELGISETVVEVMHCNMMSVSIQTDGCSLLSNLAVDVVNQNVSQVDRSTIMVIEAAMREHQQDATVQASACFALKNLSFEQSNLRMISKSESMLELLMKAQEFAGARTDAMLLIERIQISSAEDQSLEEQVCESIHLLVEARSGQSEIVDDLVETMRNYQWSEAIASTCIDILVAMVTESAEYKKRLSGEKQIDCLEMCARSSTFSEALVEEAQQLLGLVRESM</sequence>
<gene>
    <name evidence="2" type="ORF">FisN_14Lh320</name>
</gene>
<evidence type="ECO:0000313" key="2">
    <source>
        <dbReference type="EMBL" id="GAX13664.1"/>
    </source>
</evidence>
<feature type="compositionally biased region" description="Low complexity" evidence="1">
    <location>
        <begin position="382"/>
        <end position="394"/>
    </location>
</feature>
<feature type="compositionally biased region" description="Polar residues" evidence="1">
    <location>
        <begin position="222"/>
        <end position="234"/>
    </location>
</feature>
<dbReference type="InterPro" id="IPR011989">
    <property type="entry name" value="ARM-like"/>
</dbReference>
<dbReference type="EMBL" id="BDSP01000071">
    <property type="protein sequence ID" value="GAX13664.1"/>
    <property type="molecule type" value="Genomic_DNA"/>
</dbReference>
<feature type="compositionally biased region" description="Polar residues" evidence="1">
    <location>
        <begin position="290"/>
        <end position="304"/>
    </location>
</feature>
<feature type="compositionally biased region" description="Basic residues" evidence="1">
    <location>
        <begin position="366"/>
        <end position="375"/>
    </location>
</feature>
<dbReference type="AlphaFoldDB" id="A0A1Z5JI34"/>
<reference evidence="2 3" key="1">
    <citation type="journal article" date="2015" name="Plant Cell">
        <title>Oil accumulation by the oleaginous diatom Fistulifera solaris as revealed by the genome and transcriptome.</title>
        <authorList>
            <person name="Tanaka T."/>
            <person name="Maeda Y."/>
            <person name="Veluchamy A."/>
            <person name="Tanaka M."/>
            <person name="Abida H."/>
            <person name="Marechal E."/>
            <person name="Bowler C."/>
            <person name="Muto M."/>
            <person name="Sunaga Y."/>
            <person name="Tanaka M."/>
            <person name="Yoshino T."/>
            <person name="Taniguchi T."/>
            <person name="Fukuda Y."/>
            <person name="Nemoto M."/>
            <person name="Matsumoto M."/>
            <person name="Wong P.S."/>
            <person name="Aburatani S."/>
            <person name="Fujibuchi W."/>
        </authorList>
    </citation>
    <scope>NUCLEOTIDE SEQUENCE [LARGE SCALE GENOMIC DNA]</scope>
    <source>
        <strain evidence="2 3">JPCC DA0580</strain>
    </source>
</reference>
<feature type="compositionally biased region" description="Basic and acidic residues" evidence="1">
    <location>
        <begin position="97"/>
        <end position="120"/>
    </location>
</feature>
<feature type="region of interest" description="Disordered" evidence="1">
    <location>
        <begin position="290"/>
        <end position="328"/>
    </location>
</feature>
<dbReference type="SUPFAM" id="SSF48371">
    <property type="entry name" value="ARM repeat"/>
    <property type="match status" value="1"/>
</dbReference>
<dbReference type="Proteomes" id="UP000198406">
    <property type="component" value="Unassembled WGS sequence"/>
</dbReference>
<accession>A0A1Z5JI34</accession>
<feature type="region of interest" description="Disordered" evidence="1">
    <location>
        <begin position="202"/>
        <end position="260"/>
    </location>
</feature>
<feature type="region of interest" description="Disordered" evidence="1">
    <location>
        <begin position="97"/>
        <end position="134"/>
    </location>
</feature>
<protein>
    <submittedName>
        <fullName evidence="2">Uncharacterized protein</fullName>
    </submittedName>
</protein>
<comment type="caution">
    <text evidence="2">The sequence shown here is derived from an EMBL/GenBank/DDBJ whole genome shotgun (WGS) entry which is preliminary data.</text>
</comment>
<name>A0A1Z5JI34_FISSO</name>
<dbReference type="InParanoid" id="A0A1Z5JI34"/>
<feature type="region of interest" description="Disordered" evidence="1">
    <location>
        <begin position="178"/>
        <end position="197"/>
    </location>
</feature>
<feature type="compositionally biased region" description="Polar residues" evidence="1">
    <location>
        <begin position="312"/>
        <end position="321"/>
    </location>
</feature>
<dbReference type="OrthoDB" id="49490at2759"/>
<feature type="region of interest" description="Disordered" evidence="1">
    <location>
        <begin position="343"/>
        <end position="445"/>
    </location>
</feature>
<feature type="compositionally biased region" description="Polar residues" evidence="1">
    <location>
        <begin position="431"/>
        <end position="441"/>
    </location>
</feature>
<dbReference type="Gene3D" id="1.25.10.10">
    <property type="entry name" value="Leucine-rich Repeat Variant"/>
    <property type="match status" value="1"/>
</dbReference>
<evidence type="ECO:0000256" key="1">
    <source>
        <dbReference type="SAM" id="MobiDB-lite"/>
    </source>
</evidence>
<dbReference type="InterPro" id="IPR016024">
    <property type="entry name" value="ARM-type_fold"/>
</dbReference>